<feature type="domain" description="Ribosome maturation factor RimP N-terminal" evidence="5">
    <location>
        <begin position="18"/>
        <end position="90"/>
    </location>
</feature>
<dbReference type="PANTHER" id="PTHR33867:SF1">
    <property type="entry name" value="RIBOSOME MATURATION FACTOR RIMP"/>
    <property type="match status" value="1"/>
</dbReference>
<dbReference type="GO" id="GO:0000028">
    <property type="term" value="P:ribosomal small subunit assembly"/>
    <property type="evidence" value="ECO:0007669"/>
    <property type="project" value="TreeGrafter"/>
</dbReference>
<sequence>MSNDLIAKTAIDRRLAEIIAPVIEDLGFELVRVRLQGGKTATLQIMADRPEGGINVDDCGDISVAVSATLDVEDPIEDNYHLEVSSPGIDRPLTRMKDFETFEGYEARLETNQAIDGRKRFKGVLAGVERGEGGDEVLLNIEEAGEVQTIGLQFDWLSDAKLVLTDELIREMLRQKKEAGVQIENLDEAAFDEIETEDDNDGANDAADKE</sequence>
<proteinExistence type="inferred from homology"/>
<dbReference type="Gene3D" id="3.30.300.70">
    <property type="entry name" value="RimP-like superfamily, N-terminal"/>
    <property type="match status" value="1"/>
</dbReference>
<dbReference type="InterPro" id="IPR035956">
    <property type="entry name" value="RimP_N_sf"/>
</dbReference>
<keyword evidence="8" id="KW-1185">Reference proteome</keyword>
<dbReference type="RefSeq" id="WP_154765058.1">
    <property type="nucleotide sequence ID" value="NZ_WMBT01000006.1"/>
</dbReference>
<dbReference type="CDD" id="cd01734">
    <property type="entry name" value="YlxS_C"/>
    <property type="match status" value="1"/>
</dbReference>
<dbReference type="InterPro" id="IPR028989">
    <property type="entry name" value="RimP_N"/>
</dbReference>
<organism evidence="7 8">
    <name type="scientific">Paracoccus lichenicola</name>
    <dbReference type="NCBI Taxonomy" id="2665644"/>
    <lineage>
        <taxon>Bacteria</taxon>
        <taxon>Pseudomonadati</taxon>
        <taxon>Pseudomonadota</taxon>
        <taxon>Alphaproteobacteria</taxon>
        <taxon>Rhodobacterales</taxon>
        <taxon>Paracoccaceae</taxon>
        <taxon>Paracoccus</taxon>
    </lineage>
</organism>
<evidence type="ECO:0000256" key="1">
    <source>
        <dbReference type="ARBA" id="ARBA00022490"/>
    </source>
</evidence>
<comment type="similarity">
    <text evidence="3">Belongs to the RimP family.</text>
</comment>
<evidence type="ECO:0000259" key="5">
    <source>
        <dbReference type="Pfam" id="PF02576"/>
    </source>
</evidence>
<comment type="function">
    <text evidence="3">Required for maturation of 30S ribosomal subunits.</text>
</comment>
<comment type="caution">
    <text evidence="7">The sequence shown here is derived from an EMBL/GenBank/DDBJ whole genome shotgun (WGS) entry which is preliminary data.</text>
</comment>
<comment type="subcellular location">
    <subcellularLocation>
        <location evidence="3">Cytoplasm</location>
    </subcellularLocation>
</comment>
<evidence type="ECO:0000313" key="8">
    <source>
        <dbReference type="Proteomes" id="UP000481417"/>
    </source>
</evidence>
<feature type="compositionally biased region" description="Acidic residues" evidence="4">
    <location>
        <begin position="189"/>
        <end position="202"/>
    </location>
</feature>
<dbReference type="Pfam" id="PF17384">
    <property type="entry name" value="DUF150_C"/>
    <property type="match status" value="1"/>
</dbReference>
<dbReference type="InterPro" id="IPR036847">
    <property type="entry name" value="RimP_C_sf"/>
</dbReference>
<dbReference type="NCBIfam" id="NF000932">
    <property type="entry name" value="PRK00092.2-5"/>
    <property type="match status" value="1"/>
</dbReference>
<dbReference type="Pfam" id="PF02576">
    <property type="entry name" value="RimP_N"/>
    <property type="match status" value="1"/>
</dbReference>
<evidence type="ECO:0000256" key="3">
    <source>
        <dbReference type="HAMAP-Rule" id="MF_01077"/>
    </source>
</evidence>
<dbReference type="SUPFAM" id="SSF74942">
    <property type="entry name" value="YhbC-like, C-terminal domain"/>
    <property type="match status" value="1"/>
</dbReference>
<dbReference type="FunFam" id="3.30.300.70:FF:000001">
    <property type="entry name" value="Ribosome maturation factor RimP"/>
    <property type="match status" value="1"/>
</dbReference>
<dbReference type="AlphaFoldDB" id="A0A6L6HUJ7"/>
<dbReference type="GO" id="GO:0005829">
    <property type="term" value="C:cytosol"/>
    <property type="evidence" value="ECO:0007669"/>
    <property type="project" value="TreeGrafter"/>
</dbReference>
<feature type="region of interest" description="Disordered" evidence="4">
    <location>
        <begin position="189"/>
        <end position="210"/>
    </location>
</feature>
<dbReference type="HAMAP" id="MF_01077">
    <property type="entry name" value="RimP"/>
    <property type="match status" value="1"/>
</dbReference>
<feature type="domain" description="Ribosome maturation factor RimP C-terminal" evidence="6">
    <location>
        <begin position="93"/>
        <end position="165"/>
    </location>
</feature>
<dbReference type="GO" id="GO:0006412">
    <property type="term" value="P:translation"/>
    <property type="evidence" value="ECO:0007669"/>
    <property type="project" value="TreeGrafter"/>
</dbReference>
<evidence type="ECO:0000256" key="4">
    <source>
        <dbReference type="SAM" id="MobiDB-lite"/>
    </source>
</evidence>
<dbReference type="Gene3D" id="2.30.30.180">
    <property type="entry name" value="Ribosome maturation factor RimP, C-terminal domain"/>
    <property type="match status" value="1"/>
</dbReference>
<evidence type="ECO:0000259" key="6">
    <source>
        <dbReference type="Pfam" id="PF17384"/>
    </source>
</evidence>
<gene>
    <name evidence="3 7" type="primary">rimP</name>
    <name evidence="7" type="ORF">GIY56_11850</name>
</gene>
<accession>A0A6L6HUJ7</accession>
<keyword evidence="2 3" id="KW-0690">Ribosome biogenesis</keyword>
<dbReference type="PANTHER" id="PTHR33867">
    <property type="entry name" value="RIBOSOME MATURATION FACTOR RIMP"/>
    <property type="match status" value="1"/>
</dbReference>
<evidence type="ECO:0000313" key="7">
    <source>
        <dbReference type="EMBL" id="MTE00988.1"/>
    </source>
</evidence>
<reference evidence="7 8" key="1">
    <citation type="submission" date="2019-11" db="EMBL/GenBank/DDBJ databases">
        <authorList>
            <person name="Lang L."/>
        </authorList>
    </citation>
    <scope>NUCLEOTIDE SEQUENCE [LARGE SCALE GENOMIC DNA]</scope>
    <source>
        <strain evidence="7 8">YIM 132242</strain>
    </source>
</reference>
<dbReference type="InterPro" id="IPR028998">
    <property type="entry name" value="RimP_C"/>
</dbReference>
<dbReference type="SUPFAM" id="SSF75420">
    <property type="entry name" value="YhbC-like, N-terminal domain"/>
    <property type="match status" value="1"/>
</dbReference>
<dbReference type="EMBL" id="WMBT01000006">
    <property type="protein sequence ID" value="MTE00988.1"/>
    <property type="molecule type" value="Genomic_DNA"/>
</dbReference>
<evidence type="ECO:0000256" key="2">
    <source>
        <dbReference type="ARBA" id="ARBA00022517"/>
    </source>
</evidence>
<name>A0A6L6HUJ7_9RHOB</name>
<protein>
    <recommendedName>
        <fullName evidence="3">Ribosome maturation factor RimP</fullName>
    </recommendedName>
</protein>
<keyword evidence="1 3" id="KW-0963">Cytoplasm</keyword>
<dbReference type="Proteomes" id="UP000481417">
    <property type="component" value="Unassembled WGS sequence"/>
</dbReference>
<dbReference type="InterPro" id="IPR003728">
    <property type="entry name" value="Ribosome_maturation_RimP"/>
</dbReference>